<dbReference type="NCBIfam" id="NF033547">
    <property type="entry name" value="transpos_IS1595"/>
    <property type="match status" value="1"/>
</dbReference>
<gene>
    <name evidence="2" type="ORF">HU230_15550</name>
</gene>
<dbReference type="InterPro" id="IPR024442">
    <property type="entry name" value="Transposase_Zn_ribbon"/>
</dbReference>
<accession>A0A973WLE7</accession>
<comment type="caution">
    <text evidence="2">The sequence shown here is derived from an EMBL/GenBank/DDBJ whole genome shotgun (WGS) entry which is preliminary data.</text>
</comment>
<organism evidence="2">
    <name type="scientific">Bradyrhizobium quebecense</name>
    <dbReference type="NCBI Taxonomy" id="2748629"/>
    <lineage>
        <taxon>Bacteria</taxon>
        <taxon>Pseudomonadati</taxon>
        <taxon>Pseudomonadota</taxon>
        <taxon>Alphaproteobacteria</taxon>
        <taxon>Hyphomicrobiales</taxon>
        <taxon>Nitrobacteraceae</taxon>
        <taxon>Bradyrhizobium</taxon>
    </lineage>
</organism>
<dbReference type="Pfam" id="PF12760">
    <property type="entry name" value="Zn_ribbon_IS1595"/>
    <property type="match status" value="1"/>
</dbReference>
<dbReference type="RefSeq" id="WP_176530865.1">
    <property type="nucleotide sequence ID" value="NZ_CP088022.1"/>
</dbReference>
<dbReference type="SMART" id="SM01126">
    <property type="entry name" value="DDE_Tnp_IS1595"/>
    <property type="match status" value="1"/>
</dbReference>
<dbReference type="Pfam" id="PF12762">
    <property type="entry name" value="DDE_Tnp_IS1595"/>
    <property type="match status" value="1"/>
</dbReference>
<evidence type="ECO:0000313" key="2">
    <source>
        <dbReference type="EMBL" id="NVL07119.1"/>
    </source>
</evidence>
<dbReference type="InterPro" id="IPR024445">
    <property type="entry name" value="Tnp_ISXO2-like"/>
</dbReference>
<name>A0A973WLE7_9BRAD</name>
<dbReference type="AlphaFoldDB" id="A0A973WLE7"/>
<dbReference type="EMBL" id="JABWSX010000001">
    <property type="protein sequence ID" value="NVL07119.1"/>
    <property type="molecule type" value="Genomic_DNA"/>
</dbReference>
<proteinExistence type="predicted"/>
<protein>
    <submittedName>
        <fullName evidence="2">IS1595 family transposase</fullName>
    </submittedName>
</protein>
<reference evidence="2" key="1">
    <citation type="submission" date="2020-06" db="EMBL/GenBank/DDBJ databases">
        <title>Whole Genome Sequence of Bradyrhizobium sp. Strain 66S1MB.</title>
        <authorList>
            <person name="Bromfield E."/>
            <person name="Cloutier S."/>
        </authorList>
    </citation>
    <scope>NUCLEOTIDE SEQUENCE</scope>
    <source>
        <strain evidence="2">66S1MB</strain>
    </source>
</reference>
<feature type="domain" description="ISXO2-like transposase" evidence="1">
    <location>
        <begin position="141"/>
        <end position="291"/>
    </location>
</feature>
<evidence type="ECO:0000259" key="1">
    <source>
        <dbReference type="SMART" id="SM01126"/>
    </source>
</evidence>
<sequence>MSQHFLLSKAAKTLSLAQVFRMTDAEAETAFKAIRWADTAGAPVCPSCGSVEAYEARRPNGSLRFRCKGCKKDFTITSGTLFASHKLPLRGYLAAIAVFCNEVKGKSALALSRDLGLSYKSAFVLLHKLREAMAEELKGRVIGGEGKTAEVDGGYFGGYVKPANQKENRRDRRYASNQNGKRKVVVVVRERGGNSVPAVFGSESQAAAFIRARIAKGTVVHADEAASWDGLHERFEMKRINHQEAYSFDGACTNQAEEYFSRLRRAEIGIHHHIAGAYLLRYAQESSWREDNRRVSNGDQVNRIAALALKRGKSADFTGYWQRHIAN</sequence>